<feature type="domain" description="TLC" evidence="7">
    <location>
        <begin position="42"/>
        <end position="234"/>
    </location>
</feature>
<feature type="transmembrane region" description="Helical" evidence="6">
    <location>
        <begin position="53"/>
        <end position="76"/>
    </location>
</feature>
<dbReference type="PROSITE" id="PS50922">
    <property type="entry name" value="TLC"/>
    <property type="match status" value="1"/>
</dbReference>
<dbReference type="PANTHER" id="PTHR31898">
    <property type="entry name" value="TRANSMEMBRANE PROTEIN 136"/>
    <property type="match status" value="1"/>
</dbReference>
<evidence type="ECO:0000256" key="4">
    <source>
        <dbReference type="ARBA" id="ARBA00023136"/>
    </source>
</evidence>
<dbReference type="InterPro" id="IPR042512">
    <property type="entry name" value="TLCD5"/>
</dbReference>
<comment type="subcellular location">
    <subcellularLocation>
        <location evidence="1">Membrane</location>
        <topology evidence="1">Multi-pass membrane protein</topology>
    </subcellularLocation>
</comment>
<evidence type="ECO:0000256" key="6">
    <source>
        <dbReference type="SAM" id="Phobius"/>
    </source>
</evidence>
<dbReference type="VEuPathDB" id="CryptoDB:Cvel_2203"/>
<dbReference type="PhylomeDB" id="A0A0G4IBU0"/>
<feature type="transmembrane region" description="Helical" evidence="6">
    <location>
        <begin position="205"/>
        <end position="223"/>
    </location>
</feature>
<evidence type="ECO:0000256" key="5">
    <source>
        <dbReference type="PROSITE-ProRule" id="PRU00205"/>
    </source>
</evidence>
<accession>A0A0G4IBU0</accession>
<gene>
    <name evidence="8" type="ORF">Cvel_2203</name>
</gene>
<evidence type="ECO:0000313" key="8">
    <source>
        <dbReference type="EMBL" id="CEM54566.1"/>
    </source>
</evidence>
<keyword evidence="2 5" id="KW-0812">Transmembrane</keyword>
<organism evidence="8">
    <name type="scientific">Chromera velia CCMP2878</name>
    <dbReference type="NCBI Taxonomy" id="1169474"/>
    <lineage>
        <taxon>Eukaryota</taxon>
        <taxon>Sar</taxon>
        <taxon>Alveolata</taxon>
        <taxon>Colpodellida</taxon>
        <taxon>Chromeraceae</taxon>
        <taxon>Chromera</taxon>
    </lineage>
</organism>
<proteinExistence type="predicted"/>
<reference evidence="8" key="1">
    <citation type="submission" date="2014-11" db="EMBL/GenBank/DDBJ databases">
        <authorList>
            <person name="Otto D Thomas"/>
            <person name="Naeem Raeece"/>
        </authorList>
    </citation>
    <scope>NUCLEOTIDE SEQUENCE</scope>
</reference>
<sequence length="256" mass="28865">MGGHLEKVDDLLVVLGSCLAFSLVQLGLGRLFPKQKMFEVEWRAPESVNKLICAFHALLISGLTWRALLLSPFAIWSSEGWGAPFGHEAKRAAQVCLGYFMFDTVYSVWEQSFDMVVHHLVIISGLVVSLSEDISAKEMMMGTAVMEISTPFLHCRHFTRATINTKGLSLHDLSSYGFALSFFVCRILLAPFISYWAVVTLQNPVCVKIGAVAVQVLSFWWFWKLVQVIRRTLQGNGNERPKRDPKKHLDFVSKVQ</sequence>
<dbReference type="InterPro" id="IPR006634">
    <property type="entry name" value="TLC-dom"/>
</dbReference>
<keyword evidence="3 6" id="KW-1133">Transmembrane helix</keyword>
<evidence type="ECO:0000256" key="2">
    <source>
        <dbReference type="ARBA" id="ARBA00022692"/>
    </source>
</evidence>
<dbReference type="PANTHER" id="PTHR31898:SF1">
    <property type="entry name" value="TLC DOMAIN-CONTAINING PROTEIN 5"/>
    <property type="match status" value="1"/>
</dbReference>
<dbReference type="SMART" id="SM00724">
    <property type="entry name" value="TLC"/>
    <property type="match status" value="1"/>
</dbReference>
<dbReference type="AlphaFoldDB" id="A0A0G4IBU0"/>
<protein>
    <recommendedName>
        <fullName evidence="7">TLC domain-containing protein</fullName>
    </recommendedName>
</protein>
<dbReference type="EMBL" id="CDMZ01005798">
    <property type="protein sequence ID" value="CEM54566.1"/>
    <property type="molecule type" value="Genomic_DNA"/>
</dbReference>
<keyword evidence="4 5" id="KW-0472">Membrane</keyword>
<evidence type="ECO:0000256" key="3">
    <source>
        <dbReference type="ARBA" id="ARBA00022989"/>
    </source>
</evidence>
<evidence type="ECO:0000259" key="7">
    <source>
        <dbReference type="PROSITE" id="PS50922"/>
    </source>
</evidence>
<name>A0A0G4IBU0_9ALVE</name>
<dbReference type="Pfam" id="PF03798">
    <property type="entry name" value="TRAM_LAG1_CLN8"/>
    <property type="match status" value="1"/>
</dbReference>
<feature type="transmembrane region" description="Helical" evidence="6">
    <location>
        <begin position="176"/>
        <end position="199"/>
    </location>
</feature>
<dbReference type="GO" id="GO:0016020">
    <property type="term" value="C:membrane"/>
    <property type="evidence" value="ECO:0007669"/>
    <property type="project" value="UniProtKB-SubCell"/>
</dbReference>
<feature type="transmembrane region" description="Helical" evidence="6">
    <location>
        <begin position="12"/>
        <end position="32"/>
    </location>
</feature>
<evidence type="ECO:0000256" key="1">
    <source>
        <dbReference type="ARBA" id="ARBA00004141"/>
    </source>
</evidence>